<dbReference type="InterPro" id="IPR036597">
    <property type="entry name" value="Fido-like_dom_sf"/>
</dbReference>
<gene>
    <name evidence="4" type="ORF">D3869_16965</name>
</gene>
<feature type="domain" description="Fido" evidence="3">
    <location>
        <begin position="134"/>
        <end position="285"/>
    </location>
</feature>
<dbReference type="Proteomes" id="UP000298693">
    <property type="component" value="Plasmid p1"/>
</dbReference>
<sequence>MRREDLHHHVRERLVRLPEPHQAHHGVVPLPPPEDAVMLAPVLARSEAANRALARVDTLAAELHDPYLFSRVLTRREAVSSSGIEGTHSTLDELLSVEETEDVEATDAAIQVKDYALALDAFLPLAREQGPAVFTVELLRELHRAVMRGDTAYRDEPGELRQIVAWIGGGGDIAYSTYNPPPPALVPECLAQTVEYLRCQGMQTQTQGLLTRMAIGHAHFEAVHPFRDGNGRVGRLLLPLMMAADGHVPLYLSPYIEAHKAGYYAALKEAQQRLQWHAVVGYLADAVVGTVDELMITRAALAELRRVWLSRRRFRSASAALRALDVLPHYPVITVKRLATILGVTFEAASTAVDQLVASRILEERTGHRRNRHFAAVEALRIINRPFGAEPALPGGPLGDDQADAN</sequence>
<protein>
    <submittedName>
        <fullName evidence="4">Fic family protein</fullName>
    </submittedName>
</protein>
<keyword evidence="2" id="KW-0547">Nucleotide-binding</keyword>
<dbReference type="InterPro" id="IPR040198">
    <property type="entry name" value="Fido_containing"/>
</dbReference>
<dbReference type="InterPro" id="IPR025758">
    <property type="entry name" value="Fic/DOC_N"/>
</dbReference>
<dbReference type="SUPFAM" id="SSF140931">
    <property type="entry name" value="Fic-like"/>
    <property type="match status" value="1"/>
</dbReference>
<feature type="binding site" evidence="2">
    <location>
        <begin position="263"/>
        <end position="264"/>
    </location>
    <ligand>
        <name>ATP</name>
        <dbReference type="ChEBI" id="CHEBI:30616"/>
    </ligand>
</feature>
<dbReference type="Gene3D" id="1.10.3290.10">
    <property type="entry name" value="Fido-like domain"/>
    <property type="match status" value="1"/>
</dbReference>
<proteinExistence type="predicted"/>
<evidence type="ECO:0000256" key="2">
    <source>
        <dbReference type="PIRSR" id="PIRSR640198-2"/>
    </source>
</evidence>
<dbReference type="EMBL" id="CP032346">
    <property type="protein sequence ID" value="QCO16982.1"/>
    <property type="molecule type" value="Genomic_DNA"/>
</dbReference>
<organism evidence="4 5">
    <name type="scientific">Azospirillum brasilense</name>
    <dbReference type="NCBI Taxonomy" id="192"/>
    <lineage>
        <taxon>Bacteria</taxon>
        <taxon>Pseudomonadati</taxon>
        <taxon>Pseudomonadota</taxon>
        <taxon>Alphaproteobacteria</taxon>
        <taxon>Rhodospirillales</taxon>
        <taxon>Azospirillaceae</taxon>
        <taxon>Azospirillum</taxon>
    </lineage>
</organism>
<dbReference type="RefSeq" id="WP_137141144.1">
    <property type="nucleotide sequence ID" value="NZ_CP032346.1"/>
</dbReference>
<dbReference type="PANTHER" id="PTHR13504:SF38">
    <property type="entry name" value="FIDO DOMAIN-CONTAINING PROTEIN"/>
    <property type="match status" value="1"/>
</dbReference>
<geneLocation type="plasmid" evidence="4">
    <name>p1</name>
</geneLocation>
<dbReference type="PROSITE" id="PS51459">
    <property type="entry name" value="FIDO"/>
    <property type="match status" value="1"/>
</dbReference>
<evidence type="ECO:0000259" key="3">
    <source>
        <dbReference type="PROSITE" id="PS51459"/>
    </source>
</evidence>
<accession>A0A4D8RI77</accession>
<keyword evidence="2" id="KW-0067">ATP-binding</keyword>
<keyword evidence="4" id="KW-0614">Plasmid</keyword>
<reference evidence="4 5" key="1">
    <citation type="submission" date="2018-09" db="EMBL/GenBank/DDBJ databases">
        <title>Whole genome based analysis of evolution and adaptive divergence in Indian and Brazilian strains of Azospirillum brasilense.</title>
        <authorList>
            <person name="Singh C."/>
            <person name="Tripathi A.K."/>
        </authorList>
    </citation>
    <scope>NUCLEOTIDE SEQUENCE [LARGE SCALE GENOMIC DNA]</scope>
    <source>
        <strain evidence="4 5">MTCC4039</strain>
        <plasmid evidence="4 5">p1</plasmid>
    </source>
</reference>
<evidence type="ECO:0000313" key="4">
    <source>
        <dbReference type="EMBL" id="QCO16982.1"/>
    </source>
</evidence>
<dbReference type="Pfam" id="PF02661">
    <property type="entry name" value="Fic"/>
    <property type="match status" value="1"/>
</dbReference>
<dbReference type="InterPro" id="IPR003812">
    <property type="entry name" value="Fido"/>
</dbReference>
<dbReference type="PANTHER" id="PTHR13504">
    <property type="entry name" value="FIDO DOMAIN-CONTAINING PROTEIN DDB_G0283145"/>
    <property type="match status" value="1"/>
</dbReference>
<feature type="binding site" evidence="2">
    <location>
        <begin position="228"/>
        <end position="235"/>
    </location>
    <ligand>
        <name>ATP</name>
        <dbReference type="ChEBI" id="CHEBI:30616"/>
    </ligand>
</feature>
<name>A0A4D8RI77_AZOBR</name>
<dbReference type="AlphaFoldDB" id="A0A4D8RI77"/>
<evidence type="ECO:0000313" key="5">
    <source>
        <dbReference type="Proteomes" id="UP000298693"/>
    </source>
</evidence>
<evidence type="ECO:0000256" key="1">
    <source>
        <dbReference type="PIRSR" id="PIRSR640198-1"/>
    </source>
</evidence>
<dbReference type="Pfam" id="PF13784">
    <property type="entry name" value="Fic_N"/>
    <property type="match status" value="1"/>
</dbReference>
<feature type="active site" evidence="1">
    <location>
        <position position="224"/>
    </location>
</feature>
<dbReference type="GO" id="GO:0005524">
    <property type="term" value="F:ATP binding"/>
    <property type="evidence" value="ECO:0007669"/>
    <property type="project" value="UniProtKB-KW"/>
</dbReference>